<evidence type="ECO:0000313" key="2">
    <source>
        <dbReference type="Proteomes" id="UP001054902"/>
    </source>
</evidence>
<dbReference type="PANTHER" id="PTHR45661:SF3">
    <property type="entry name" value="IG-LIKE DOMAIN-CONTAINING PROTEIN"/>
    <property type="match status" value="1"/>
</dbReference>
<dbReference type="InterPro" id="IPR026906">
    <property type="entry name" value="LRR_5"/>
</dbReference>
<dbReference type="InterPro" id="IPR032675">
    <property type="entry name" value="LRR_dom_sf"/>
</dbReference>
<reference evidence="1 2" key="1">
    <citation type="journal article" date="2021" name="Sci. Rep.">
        <title>The genome of the diatom Chaetoceros tenuissimus carries an ancient integrated fragment of an extant virus.</title>
        <authorList>
            <person name="Hongo Y."/>
            <person name="Kimura K."/>
            <person name="Takaki Y."/>
            <person name="Yoshida Y."/>
            <person name="Baba S."/>
            <person name="Kobayashi G."/>
            <person name="Nagasaki K."/>
            <person name="Hano T."/>
            <person name="Tomaru Y."/>
        </authorList>
    </citation>
    <scope>NUCLEOTIDE SEQUENCE [LARGE SCALE GENOMIC DNA]</scope>
    <source>
        <strain evidence="1 2">NIES-3715</strain>
    </source>
</reference>
<sequence>MRVQTEEWQRFIPGVRMYQGKMTLFYNGEKLWEGMGWSRPLIYDTRERRSWEVIIVLPGVEVVPEDAFVYCKNVKIVLMADTVRRIEFRAFAYCRSLEFVKLSRNLEFIGVAAFSNCDSLTSIFIPPLCSEIGNEAFRTCFKLIIFHVPQHTQLGNNVIARTALMEASPFNTGTNGQYEENNEEVNEWMKNRLADNQFSLHRACADFNPAEEVILDIIKRQGIGAFKKADSVGVTASQYLLQNPFTTTKEEMIMKHFILDMMGELV</sequence>
<name>A0AAD3DEG4_9STRA</name>
<dbReference type="AlphaFoldDB" id="A0AAD3DEG4"/>
<protein>
    <recommendedName>
        <fullName evidence="3">Leucine-rich repeat domain-containing protein</fullName>
    </recommendedName>
</protein>
<dbReference type="Pfam" id="PF13306">
    <property type="entry name" value="LRR_5"/>
    <property type="match status" value="1"/>
</dbReference>
<organism evidence="1 2">
    <name type="scientific">Chaetoceros tenuissimus</name>
    <dbReference type="NCBI Taxonomy" id="426638"/>
    <lineage>
        <taxon>Eukaryota</taxon>
        <taxon>Sar</taxon>
        <taxon>Stramenopiles</taxon>
        <taxon>Ochrophyta</taxon>
        <taxon>Bacillariophyta</taxon>
        <taxon>Coscinodiscophyceae</taxon>
        <taxon>Chaetocerotophycidae</taxon>
        <taxon>Chaetocerotales</taxon>
        <taxon>Chaetocerotaceae</taxon>
        <taxon>Chaetoceros</taxon>
    </lineage>
</organism>
<dbReference type="EMBL" id="BLLK01000075">
    <property type="protein sequence ID" value="GFH61890.1"/>
    <property type="molecule type" value="Genomic_DNA"/>
</dbReference>
<evidence type="ECO:0000313" key="1">
    <source>
        <dbReference type="EMBL" id="GFH61890.1"/>
    </source>
</evidence>
<dbReference type="SUPFAM" id="SSF52058">
    <property type="entry name" value="L domain-like"/>
    <property type="match status" value="1"/>
</dbReference>
<dbReference type="PANTHER" id="PTHR45661">
    <property type="entry name" value="SURFACE ANTIGEN"/>
    <property type="match status" value="1"/>
</dbReference>
<proteinExistence type="predicted"/>
<dbReference type="Proteomes" id="UP001054902">
    <property type="component" value="Unassembled WGS sequence"/>
</dbReference>
<evidence type="ECO:0008006" key="3">
    <source>
        <dbReference type="Google" id="ProtNLM"/>
    </source>
</evidence>
<gene>
    <name evidence="1" type="ORF">CTEN210_18366</name>
</gene>
<accession>A0AAD3DEG4</accession>
<dbReference type="Gene3D" id="3.80.10.10">
    <property type="entry name" value="Ribonuclease Inhibitor"/>
    <property type="match status" value="1"/>
</dbReference>
<dbReference type="InterPro" id="IPR053139">
    <property type="entry name" value="Surface_bspA-like"/>
</dbReference>
<keyword evidence="2" id="KW-1185">Reference proteome</keyword>
<comment type="caution">
    <text evidence="1">The sequence shown here is derived from an EMBL/GenBank/DDBJ whole genome shotgun (WGS) entry which is preliminary data.</text>
</comment>